<proteinExistence type="predicted"/>
<dbReference type="EMBL" id="SRYB01000034">
    <property type="protein sequence ID" value="TGY76889.1"/>
    <property type="molecule type" value="Genomic_DNA"/>
</dbReference>
<protein>
    <submittedName>
        <fullName evidence="1">Thiol:disulfide interchange protein</fullName>
    </submittedName>
</protein>
<accession>A0AC61RE35</accession>
<name>A0AC61RE35_9BACT</name>
<dbReference type="Proteomes" id="UP000306319">
    <property type="component" value="Unassembled WGS sequence"/>
</dbReference>
<organism evidence="1 2">
    <name type="scientific">Lepagella muris</name>
    <dbReference type="NCBI Taxonomy" id="3032870"/>
    <lineage>
        <taxon>Bacteria</taxon>
        <taxon>Pseudomonadati</taxon>
        <taxon>Bacteroidota</taxon>
        <taxon>Bacteroidia</taxon>
        <taxon>Bacteroidales</taxon>
        <taxon>Muribaculaceae</taxon>
        <taxon>Lepagella</taxon>
    </lineage>
</organism>
<gene>
    <name evidence="1" type="ORF">E5331_16960</name>
</gene>
<comment type="caution">
    <text evidence="1">The sequence shown here is derived from an EMBL/GenBank/DDBJ whole genome shotgun (WGS) entry which is preliminary data.</text>
</comment>
<sequence>MKKYYLTLGLILWAIVAYAADGISWSFRLIGDNTGNPAIEATADVDPGYHLFSVDNPEGGSAPLEFFFEVKGCQLDGKPVANKPYTKVFDEIFEVDQHFYTGKVTFTQKLKPTEKNFSVSMEIKGQICNDTGCIPVFASHSFSGTAPVAEKAAAPEPETPLAPTAEKNDAKEETVASATMTDSITGSLSAATATPDNIGSDNLAKEWWSNVEKELNAFSDEPAKQGQSLLYIFLAGFIGGLIALVTPCVWPMIPMTVSFFLKQNKSRKKSVMTASIYGLSIIVIYVGLGLIVTALFGASALNELATSAGFNIAFFLLLVIFAISFMGGFELTLPASWTNKMDSKVDSTTGYLSIFFMAFTLVLVSFSCTGPIIGTLLVEAAATSNFISPAVGMFGFALALALPFSLFAMFPTMLKSMPKSGGWMNTVKVVLGFLELALALKFLSVADLAYGWRILDREVFISLWIVIFALLGLYLLGKLTFPHDDEVEKVSVTRFMLACISLAFAVYMLPGLWGAPLKSISAFSPPLYTQDFSLYEGEVAAQVDDFEEGMKLAKQLNKPVLLDFSGYGCVNCRKMEAAVWTDPDVKNSIDNDFVLVTLMVDEKRALPEPIKVTEKDGTVRTLRTYGDKWSYLQRSKFGANAQPFHVIVDNDAKPLAPAFVYKEDIPAYKNFLNTGIDRYKKGN</sequence>
<evidence type="ECO:0000313" key="2">
    <source>
        <dbReference type="Proteomes" id="UP000306319"/>
    </source>
</evidence>
<keyword evidence="2" id="KW-1185">Reference proteome</keyword>
<reference evidence="1" key="1">
    <citation type="submission" date="2019-04" db="EMBL/GenBank/DDBJ databases">
        <title>Microbes associate with the intestines of laboratory mice.</title>
        <authorList>
            <person name="Navarre W."/>
            <person name="Wong E."/>
            <person name="Huang K."/>
            <person name="Tropini C."/>
            <person name="Ng K."/>
            <person name="Yu B."/>
        </authorList>
    </citation>
    <scope>NUCLEOTIDE SEQUENCE</scope>
    <source>
        <strain evidence="1">NM04_E33</strain>
    </source>
</reference>
<evidence type="ECO:0000313" key="1">
    <source>
        <dbReference type="EMBL" id="TGY76889.1"/>
    </source>
</evidence>